<dbReference type="EMBL" id="CAMPGE010003443">
    <property type="protein sequence ID" value="CAI2362279.1"/>
    <property type="molecule type" value="Genomic_DNA"/>
</dbReference>
<dbReference type="InterPro" id="IPR000626">
    <property type="entry name" value="Ubiquitin-like_dom"/>
</dbReference>
<sequence length="497" mass="57717">MYLHSKNYLEATPLPRSLTNQLVKKSDIVTKSIERRYEKIRPPKVNRQNPISKIERMTTEYKMTGIYERPNRPSSRKHSMLFKTMRLSSKISIQVMTMTGDKFNIKMNKTDTIMKLREKISTKKSLTKPQFPVLIFQSQFLTEDTEKLSDLGFENDSSVFCVIKSSRLRECLICLGESEPHSNSIICPKGHYICNDCVPEYLQSILACPEAEIPVKCPDCKELIETRQIKRSLIHNPILKENSLLLKVYECYSELATLDPNMYRAHICPLNCSYPEIVKTNEDCIPLFFCQRKGCKKTSCKTCHEEIKTPDSERVNKAEYKEIIKQMDKHFTCYDNKILKEEWEELLMKGSSRSCPQCGYGGIKDDNCTHISCQKCSTMWCYFCGLSEKDCDKDPISEARSKKKIFAHNKNWETNPKRCPLFLTGIVEIDPRYSLSDRKSKKVFHKLILYTEVRNFINKHGMKAYKGLMKQFPPLSDHGIDIEKAMNADLTMIKRKS</sequence>
<proteinExistence type="predicted"/>
<dbReference type="InterPro" id="IPR051628">
    <property type="entry name" value="LUBAC_E3_Ligases"/>
</dbReference>
<accession>A0AAD1X661</accession>
<dbReference type="PROSITE" id="PS51873">
    <property type="entry name" value="TRIAD"/>
    <property type="match status" value="1"/>
</dbReference>
<reference evidence="11" key="1">
    <citation type="submission" date="2023-07" db="EMBL/GenBank/DDBJ databases">
        <authorList>
            <consortium name="AG Swart"/>
            <person name="Singh M."/>
            <person name="Singh A."/>
            <person name="Seah K."/>
            <person name="Emmerich C."/>
        </authorList>
    </citation>
    <scope>NUCLEOTIDE SEQUENCE</scope>
    <source>
        <strain evidence="11">DP1</strain>
    </source>
</reference>
<keyword evidence="12" id="KW-1185">Reference proteome</keyword>
<dbReference type="GO" id="GO:0009893">
    <property type="term" value="P:positive regulation of metabolic process"/>
    <property type="evidence" value="ECO:0007669"/>
    <property type="project" value="UniProtKB-ARBA"/>
</dbReference>
<feature type="domain" description="Ubiquitin-like" evidence="9">
    <location>
        <begin position="91"/>
        <end position="164"/>
    </location>
</feature>
<keyword evidence="4" id="KW-0479">Metal-binding</keyword>
<dbReference type="Pfam" id="PF00240">
    <property type="entry name" value="ubiquitin"/>
    <property type="match status" value="1"/>
</dbReference>
<feature type="domain" description="RING-type" evidence="10">
    <location>
        <begin position="167"/>
        <end position="402"/>
    </location>
</feature>
<evidence type="ECO:0000256" key="2">
    <source>
        <dbReference type="ARBA" id="ARBA00022553"/>
    </source>
</evidence>
<dbReference type="Gene3D" id="1.20.120.1750">
    <property type="match status" value="1"/>
</dbReference>
<evidence type="ECO:0000256" key="3">
    <source>
        <dbReference type="ARBA" id="ARBA00022679"/>
    </source>
</evidence>
<dbReference type="SMART" id="SM00213">
    <property type="entry name" value="UBQ"/>
    <property type="match status" value="1"/>
</dbReference>
<dbReference type="SUPFAM" id="SSF54236">
    <property type="entry name" value="Ubiquitin-like"/>
    <property type="match status" value="1"/>
</dbReference>
<organism evidence="11 12">
    <name type="scientific">Euplotes crassus</name>
    <dbReference type="NCBI Taxonomy" id="5936"/>
    <lineage>
        <taxon>Eukaryota</taxon>
        <taxon>Sar</taxon>
        <taxon>Alveolata</taxon>
        <taxon>Ciliophora</taxon>
        <taxon>Intramacronucleata</taxon>
        <taxon>Spirotrichea</taxon>
        <taxon>Hypotrichia</taxon>
        <taxon>Euplotida</taxon>
        <taxon>Euplotidae</taxon>
        <taxon>Moneuplotes</taxon>
    </lineage>
</organism>
<dbReference type="SUPFAM" id="SSF57850">
    <property type="entry name" value="RING/U-box"/>
    <property type="match status" value="2"/>
</dbReference>
<dbReference type="Gene3D" id="3.10.20.90">
    <property type="entry name" value="Phosphatidylinositol 3-kinase Catalytic Subunit, Chain A, domain 1"/>
    <property type="match status" value="1"/>
</dbReference>
<dbReference type="InterPro" id="IPR044066">
    <property type="entry name" value="TRIAD_supradom"/>
</dbReference>
<dbReference type="Proteomes" id="UP001295684">
    <property type="component" value="Unassembled WGS sequence"/>
</dbReference>
<keyword evidence="3" id="KW-0808">Transferase</keyword>
<dbReference type="GO" id="GO:0016740">
    <property type="term" value="F:transferase activity"/>
    <property type="evidence" value="ECO:0007669"/>
    <property type="project" value="UniProtKB-KW"/>
</dbReference>
<evidence type="ECO:0000256" key="5">
    <source>
        <dbReference type="ARBA" id="ARBA00022737"/>
    </source>
</evidence>
<evidence type="ECO:0000259" key="10">
    <source>
        <dbReference type="PROSITE" id="PS51873"/>
    </source>
</evidence>
<dbReference type="PANTHER" id="PTHR22770">
    <property type="entry name" value="UBIQUITIN CONJUGATING ENZYME 7 INTERACTING PROTEIN-RELATED"/>
    <property type="match status" value="1"/>
</dbReference>
<dbReference type="PROSITE" id="PS50053">
    <property type="entry name" value="UBIQUITIN_2"/>
    <property type="match status" value="1"/>
</dbReference>
<comment type="caution">
    <text evidence="11">The sequence shown here is derived from an EMBL/GenBank/DDBJ whole genome shotgun (WGS) entry which is preliminary data.</text>
</comment>
<keyword evidence="8" id="KW-0862">Zinc</keyword>
<keyword evidence="5" id="KW-0677">Repeat</keyword>
<keyword evidence="7" id="KW-0833">Ubl conjugation pathway</keyword>
<evidence type="ECO:0000313" key="12">
    <source>
        <dbReference type="Proteomes" id="UP001295684"/>
    </source>
</evidence>
<evidence type="ECO:0000256" key="8">
    <source>
        <dbReference type="ARBA" id="ARBA00022833"/>
    </source>
</evidence>
<gene>
    <name evidence="11" type="ORF">ECRASSUSDP1_LOCUS3601</name>
</gene>
<evidence type="ECO:0000313" key="11">
    <source>
        <dbReference type="EMBL" id="CAI2362279.1"/>
    </source>
</evidence>
<keyword evidence="2" id="KW-0597">Phosphoprotein</keyword>
<evidence type="ECO:0000259" key="9">
    <source>
        <dbReference type="PROSITE" id="PS50053"/>
    </source>
</evidence>
<evidence type="ECO:0000256" key="6">
    <source>
        <dbReference type="ARBA" id="ARBA00022771"/>
    </source>
</evidence>
<protein>
    <submittedName>
        <fullName evidence="11">Uncharacterized protein</fullName>
    </submittedName>
</protein>
<evidence type="ECO:0000256" key="7">
    <source>
        <dbReference type="ARBA" id="ARBA00022786"/>
    </source>
</evidence>
<evidence type="ECO:0000256" key="1">
    <source>
        <dbReference type="ARBA" id="ARBA00004906"/>
    </source>
</evidence>
<dbReference type="AlphaFoldDB" id="A0AAD1X661"/>
<evidence type="ECO:0000256" key="4">
    <source>
        <dbReference type="ARBA" id="ARBA00022723"/>
    </source>
</evidence>
<dbReference type="CDD" id="cd17039">
    <property type="entry name" value="Ubl_ubiquitin_like"/>
    <property type="match status" value="1"/>
</dbReference>
<dbReference type="GO" id="GO:0008270">
    <property type="term" value="F:zinc ion binding"/>
    <property type="evidence" value="ECO:0007669"/>
    <property type="project" value="UniProtKB-KW"/>
</dbReference>
<comment type="pathway">
    <text evidence="1">Protein modification; protein ubiquitination.</text>
</comment>
<name>A0AAD1X661_EUPCR</name>
<keyword evidence="6" id="KW-0863">Zinc-finger</keyword>
<dbReference type="InterPro" id="IPR029071">
    <property type="entry name" value="Ubiquitin-like_domsf"/>
</dbReference>
<dbReference type="CDD" id="cd20336">
    <property type="entry name" value="Rcat_RBR"/>
    <property type="match status" value="1"/>
</dbReference>